<evidence type="ECO:0000259" key="2">
    <source>
        <dbReference type="PROSITE" id="PS51782"/>
    </source>
</evidence>
<dbReference type="PROSITE" id="PS51782">
    <property type="entry name" value="LYSM"/>
    <property type="match status" value="1"/>
</dbReference>
<evidence type="ECO:0000313" key="4">
    <source>
        <dbReference type="Proteomes" id="UP000271624"/>
    </source>
</evidence>
<dbReference type="Pfam" id="PF00188">
    <property type="entry name" value="CAP"/>
    <property type="match status" value="1"/>
</dbReference>
<dbReference type="CDD" id="cd05382">
    <property type="entry name" value="CAP_GAPR1-like"/>
    <property type="match status" value="1"/>
</dbReference>
<sequence length="223" mass="23689">MLCTSGKSYTVKAGDTLYAIAQQHLGDGKRWGEIRKADGALVTDADAATLQAGQELCIPDGSGSSPAPGPSPSPLPSPSVGGMAGEILNAHNRYRAEVGVPPLAWSDTLASHAQDWANHLAANRSFEHSQRDGEGENLWKGTSGHFSYTQMVESWGNEKQHFVMGPSPNFSTTGNFGDVGHYTQMVWRNTTEVGCAVAEGPDGQTTLVCRYVAPGNVTGQRPF</sequence>
<proteinExistence type="predicted"/>
<dbReference type="OrthoDB" id="9794228at2"/>
<dbReference type="SMART" id="SM00257">
    <property type="entry name" value="LysM"/>
    <property type="match status" value="1"/>
</dbReference>
<reference evidence="3" key="1">
    <citation type="submission" date="2018-12" db="EMBL/GenBank/DDBJ databases">
        <authorList>
            <person name="Will S."/>
            <person name="Neumann-Schaal M."/>
            <person name="Henke P."/>
        </authorList>
    </citation>
    <scope>NUCLEOTIDE SEQUENCE</scope>
    <source>
        <strain evidence="3">PCC 7102</strain>
    </source>
</reference>
<dbReference type="InterPro" id="IPR018244">
    <property type="entry name" value="Allrgn_V5/Tpx1_CS"/>
</dbReference>
<organism evidence="3 4">
    <name type="scientific">Dulcicalothrix desertica PCC 7102</name>
    <dbReference type="NCBI Taxonomy" id="232991"/>
    <lineage>
        <taxon>Bacteria</taxon>
        <taxon>Bacillati</taxon>
        <taxon>Cyanobacteriota</taxon>
        <taxon>Cyanophyceae</taxon>
        <taxon>Nostocales</taxon>
        <taxon>Calotrichaceae</taxon>
        <taxon>Dulcicalothrix</taxon>
    </lineage>
</organism>
<feature type="region of interest" description="Disordered" evidence="1">
    <location>
        <begin position="56"/>
        <end position="84"/>
    </location>
</feature>
<dbReference type="RefSeq" id="WP_127084654.1">
    <property type="nucleotide sequence ID" value="NZ_RSCL01000018.1"/>
</dbReference>
<dbReference type="FunFam" id="3.40.33.10:FF:000010">
    <property type="entry name" value="Predicted protein"/>
    <property type="match status" value="1"/>
</dbReference>
<dbReference type="SUPFAM" id="SSF55797">
    <property type="entry name" value="PR-1-like"/>
    <property type="match status" value="1"/>
</dbReference>
<dbReference type="InterPro" id="IPR018392">
    <property type="entry name" value="LysM"/>
</dbReference>
<dbReference type="Gene3D" id="3.10.350.10">
    <property type="entry name" value="LysM domain"/>
    <property type="match status" value="1"/>
</dbReference>
<dbReference type="InterPro" id="IPR036779">
    <property type="entry name" value="LysM_dom_sf"/>
</dbReference>
<dbReference type="CDD" id="cd00118">
    <property type="entry name" value="LysM"/>
    <property type="match status" value="1"/>
</dbReference>
<dbReference type="PRINTS" id="PR00837">
    <property type="entry name" value="V5TPXLIKE"/>
</dbReference>
<dbReference type="PANTHER" id="PTHR10334">
    <property type="entry name" value="CYSTEINE-RICH SECRETORY PROTEIN-RELATED"/>
    <property type="match status" value="1"/>
</dbReference>
<dbReference type="AlphaFoldDB" id="A0A433V6W9"/>
<feature type="compositionally biased region" description="Pro residues" evidence="1">
    <location>
        <begin position="67"/>
        <end position="77"/>
    </location>
</feature>
<dbReference type="InterPro" id="IPR001283">
    <property type="entry name" value="CRISP-related"/>
</dbReference>
<dbReference type="PROSITE" id="PS01009">
    <property type="entry name" value="CRISP_1"/>
    <property type="match status" value="1"/>
</dbReference>
<evidence type="ECO:0000313" key="3">
    <source>
        <dbReference type="EMBL" id="RUT01846.1"/>
    </source>
</evidence>
<comment type="caution">
    <text evidence="3">The sequence shown here is derived from an EMBL/GenBank/DDBJ whole genome shotgun (WGS) entry which is preliminary data.</text>
</comment>
<dbReference type="GO" id="GO:0005576">
    <property type="term" value="C:extracellular region"/>
    <property type="evidence" value="ECO:0007669"/>
    <property type="project" value="InterPro"/>
</dbReference>
<protein>
    <recommendedName>
        <fullName evidence="2">LysM domain-containing protein</fullName>
    </recommendedName>
</protein>
<evidence type="ECO:0000256" key="1">
    <source>
        <dbReference type="SAM" id="MobiDB-lite"/>
    </source>
</evidence>
<gene>
    <name evidence="3" type="ORF">DSM106972_064690</name>
</gene>
<dbReference type="SMART" id="SM00198">
    <property type="entry name" value="SCP"/>
    <property type="match status" value="1"/>
</dbReference>
<dbReference type="InterPro" id="IPR034113">
    <property type="entry name" value="SCP_GAPR1-like"/>
</dbReference>
<dbReference type="EMBL" id="RSCL01000018">
    <property type="protein sequence ID" value="RUT01846.1"/>
    <property type="molecule type" value="Genomic_DNA"/>
</dbReference>
<dbReference type="SUPFAM" id="SSF54106">
    <property type="entry name" value="LysM domain"/>
    <property type="match status" value="1"/>
</dbReference>
<dbReference type="InterPro" id="IPR035940">
    <property type="entry name" value="CAP_sf"/>
</dbReference>
<keyword evidence="4" id="KW-1185">Reference proteome</keyword>
<feature type="domain" description="LysM" evidence="2">
    <location>
        <begin position="7"/>
        <end position="58"/>
    </location>
</feature>
<name>A0A433V6W9_9CYAN</name>
<dbReference type="Gene3D" id="3.40.33.10">
    <property type="entry name" value="CAP"/>
    <property type="match status" value="1"/>
</dbReference>
<dbReference type="Proteomes" id="UP000271624">
    <property type="component" value="Unassembled WGS sequence"/>
</dbReference>
<reference evidence="3" key="2">
    <citation type="journal article" date="2019" name="Genome Biol. Evol.">
        <title>Day and night: Metabolic profiles and evolutionary relationships of six axenic non-marine cyanobacteria.</title>
        <authorList>
            <person name="Will S.E."/>
            <person name="Henke P."/>
            <person name="Boedeker C."/>
            <person name="Huang S."/>
            <person name="Brinkmann H."/>
            <person name="Rohde M."/>
            <person name="Jarek M."/>
            <person name="Friedl T."/>
            <person name="Seufert S."/>
            <person name="Schumacher M."/>
            <person name="Overmann J."/>
            <person name="Neumann-Schaal M."/>
            <person name="Petersen J."/>
        </authorList>
    </citation>
    <scope>NUCLEOTIDE SEQUENCE [LARGE SCALE GENOMIC DNA]</scope>
    <source>
        <strain evidence="3">PCC 7102</strain>
    </source>
</reference>
<accession>A0A433V6W9</accession>
<dbReference type="InterPro" id="IPR014044">
    <property type="entry name" value="CAP_dom"/>
</dbReference>
<dbReference type="Pfam" id="PF01476">
    <property type="entry name" value="LysM"/>
    <property type="match status" value="1"/>
</dbReference>